<proteinExistence type="predicted"/>
<evidence type="ECO:0000313" key="3">
    <source>
        <dbReference type="Proteomes" id="UP000633619"/>
    </source>
</evidence>
<gene>
    <name evidence="2" type="ORF">I8U20_13995</name>
</gene>
<comment type="caution">
    <text evidence="2">The sequence shown here is derived from an EMBL/GenBank/DDBJ whole genome shotgun (WGS) entry which is preliminary data.</text>
</comment>
<dbReference type="EMBL" id="JAECVW010000016">
    <property type="protein sequence ID" value="MBH8596412.1"/>
    <property type="molecule type" value="Genomic_DNA"/>
</dbReference>
<dbReference type="RefSeq" id="WP_181733060.1">
    <property type="nucleotide sequence ID" value="NZ_JACEIR010000018.1"/>
</dbReference>
<reference evidence="2 3" key="1">
    <citation type="submission" date="2020-12" db="EMBL/GenBank/DDBJ databases">
        <title>WGS of Thermoactinomyces spp.</title>
        <authorList>
            <person name="Cheng K."/>
        </authorList>
    </citation>
    <scope>NUCLEOTIDE SEQUENCE [LARGE SCALE GENOMIC DNA]</scope>
    <source>
        <strain evidence="3">CICC 10671\DSM 43846</strain>
    </source>
</reference>
<name>A0A8I1DFX0_THEIN</name>
<evidence type="ECO:0000313" key="2">
    <source>
        <dbReference type="EMBL" id="MBH8596412.1"/>
    </source>
</evidence>
<feature type="domain" description="CDI immunity protein" evidence="1">
    <location>
        <begin position="3"/>
        <end position="101"/>
    </location>
</feature>
<sequence>MYQYFFMLVGNYYFVDCLDSFKNKRGFGIEEVMILFRQSFDEWERFRCQENEVALVMYYPAAEEDTIGYMDFKEFYPYVYKRAQEYISSHPKRKEEVTRLLKEIKESWGI</sequence>
<dbReference type="AlphaFoldDB" id="A0A8I1DFX0"/>
<dbReference type="CDD" id="cd20688">
    <property type="entry name" value="CdiI_Ecoli_Nm-like"/>
    <property type="match status" value="1"/>
</dbReference>
<protein>
    <recommendedName>
        <fullName evidence="1">CDI immunity protein domain-containing protein</fullName>
    </recommendedName>
</protein>
<dbReference type="InterPro" id="IPR041256">
    <property type="entry name" value="CdiI_4"/>
</dbReference>
<dbReference type="Pfam" id="PF18624">
    <property type="entry name" value="CdiI_4"/>
    <property type="match status" value="1"/>
</dbReference>
<keyword evidence="3" id="KW-1185">Reference proteome</keyword>
<organism evidence="2 3">
    <name type="scientific">Thermoactinomyces intermedius</name>
    <dbReference type="NCBI Taxonomy" id="2024"/>
    <lineage>
        <taxon>Bacteria</taxon>
        <taxon>Bacillati</taxon>
        <taxon>Bacillota</taxon>
        <taxon>Bacilli</taxon>
        <taxon>Bacillales</taxon>
        <taxon>Thermoactinomycetaceae</taxon>
        <taxon>Thermoactinomyces</taxon>
    </lineage>
</organism>
<accession>A0A8I1DFX0</accession>
<evidence type="ECO:0000259" key="1">
    <source>
        <dbReference type="Pfam" id="PF18624"/>
    </source>
</evidence>
<dbReference type="Proteomes" id="UP000633619">
    <property type="component" value="Unassembled WGS sequence"/>
</dbReference>